<name>A0A131YNS5_RHIAP</name>
<dbReference type="CDD" id="cd11055">
    <property type="entry name" value="CYP3A-like"/>
    <property type="match status" value="1"/>
</dbReference>
<comment type="cofactor">
    <cofactor evidence="1 13">
        <name>heme</name>
        <dbReference type="ChEBI" id="CHEBI:30413"/>
    </cofactor>
</comment>
<keyword evidence="5 13" id="KW-0349">Heme</keyword>
<dbReference type="FunFam" id="1.10.630.10:FF:000182">
    <property type="entry name" value="Cytochrome P450 3A4"/>
    <property type="match status" value="1"/>
</dbReference>
<dbReference type="AlphaFoldDB" id="A0A131YNS5"/>
<keyword evidence="12" id="KW-0472">Membrane</keyword>
<accession>A0A131YNS5</accession>
<evidence type="ECO:0000256" key="5">
    <source>
        <dbReference type="ARBA" id="ARBA00022617"/>
    </source>
</evidence>
<evidence type="ECO:0000256" key="3">
    <source>
        <dbReference type="ARBA" id="ARBA00004406"/>
    </source>
</evidence>
<dbReference type="PANTHER" id="PTHR24292">
    <property type="entry name" value="CYTOCHROME P450"/>
    <property type="match status" value="1"/>
</dbReference>
<comment type="similarity">
    <text evidence="4 14">Belongs to the cytochrome P450 family.</text>
</comment>
<keyword evidence="9 14" id="KW-0560">Oxidoreductase</keyword>
<dbReference type="PROSITE" id="PS00086">
    <property type="entry name" value="CYTOCHROME_P450"/>
    <property type="match status" value="1"/>
</dbReference>
<evidence type="ECO:0000256" key="13">
    <source>
        <dbReference type="PIRSR" id="PIRSR602401-1"/>
    </source>
</evidence>
<protein>
    <submittedName>
        <fullName evidence="15">Cytochrome P450, family 3, subfamily A</fullName>
    </submittedName>
</protein>
<dbReference type="GO" id="GO:0020037">
    <property type="term" value="F:heme binding"/>
    <property type="evidence" value="ECO:0007669"/>
    <property type="project" value="InterPro"/>
</dbReference>
<dbReference type="SUPFAM" id="SSF48264">
    <property type="entry name" value="Cytochrome P450"/>
    <property type="match status" value="1"/>
</dbReference>
<dbReference type="PANTHER" id="PTHR24292:SF102">
    <property type="entry name" value="CYTOCHROME P450 FAMILY-RELATED"/>
    <property type="match status" value="1"/>
</dbReference>
<proteinExistence type="inferred from homology"/>
<evidence type="ECO:0000256" key="7">
    <source>
        <dbReference type="ARBA" id="ARBA00022824"/>
    </source>
</evidence>
<dbReference type="PRINTS" id="PR00463">
    <property type="entry name" value="EP450I"/>
</dbReference>
<evidence type="ECO:0000256" key="1">
    <source>
        <dbReference type="ARBA" id="ARBA00001971"/>
    </source>
</evidence>
<evidence type="ECO:0000256" key="6">
    <source>
        <dbReference type="ARBA" id="ARBA00022723"/>
    </source>
</evidence>
<evidence type="ECO:0000256" key="9">
    <source>
        <dbReference type="ARBA" id="ARBA00023002"/>
    </source>
</evidence>
<feature type="binding site" description="axial binding residue" evidence="13">
    <location>
        <position position="457"/>
    </location>
    <ligand>
        <name>heme</name>
        <dbReference type="ChEBI" id="CHEBI:30413"/>
    </ligand>
    <ligandPart>
        <name>Fe</name>
        <dbReference type="ChEBI" id="CHEBI:18248"/>
    </ligandPart>
</feature>
<reference evidence="15" key="1">
    <citation type="journal article" date="2016" name="Ticks Tick Borne Dis.">
        <title>De novo assembly and annotation of the salivary gland transcriptome of Rhipicephalus appendiculatus male and female ticks during blood feeding.</title>
        <authorList>
            <person name="de Castro M.H."/>
            <person name="de Klerk D."/>
            <person name="Pienaar R."/>
            <person name="Latif A.A."/>
            <person name="Rees D.J."/>
            <person name="Mans B.J."/>
        </authorList>
    </citation>
    <scope>NUCLEOTIDE SEQUENCE</scope>
    <source>
        <tissue evidence="15">Salivary glands</tissue>
    </source>
</reference>
<evidence type="ECO:0000256" key="11">
    <source>
        <dbReference type="ARBA" id="ARBA00023033"/>
    </source>
</evidence>
<dbReference type="Pfam" id="PF00067">
    <property type="entry name" value="p450"/>
    <property type="match status" value="1"/>
</dbReference>
<dbReference type="GO" id="GO:0005789">
    <property type="term" value="C:endoplasmic reticulum membrane"/>
    <property type="evidence" value="ECO:0007669"/>
    <property type="project" value="UniProtKB-SubCell"/>
</dbReference>
<evidence type="ECO:0000256" key="12">
    <source>
        <dbReference type="ARBA" id="ARBA00023136"/>
    </source>
</evidence>
<comment type="subcellular location">
    <subcellularLocation>
        <location evidence="3">Endoplasmic reticulum membrane</location>
        <topology evidence="3">Peripheral membrane protein</topology>
    </subcellularLocation>
    <subcellularLocation>
        <location evidence="2">Microsome membrane</location>
        <topology evidence="2">Peripheral membrane protein</topology>
    </subcellularLocation>
</comment>
<dbReference type="EMBL" id="GEDV01008811">
    <property type="protein sequence ID" value="JAP79746.1"/>
    <property type="molecule type" value="Transcribed_RNA"/>
</dbReference>
<dbReference type="InterPro" id="IPR002401">
    <property type="entry name" value="Cyt_P450_E_grp-I"/>
</dbReference>
<keyword evidence="11 14" id="KW-0503">Monooxygenase</keyword>
<dbReference type="GO" id="GO:0016705">
    <property type="term" value="F:oxidoreductase activity, acting on paired donors, with incorporation or reduction of molecular oxygen"/>
    <property type="evidence" value="ECO:0007669"/>
    <property type="project" value="InterPro"/>
</dbReference>
<dbReference type="InterPro" id="IPR050476">
    <property type="entry name" value="Insect_CytP450_Detox"/>
</dbReference>
<evidence type="ECO:0000256" key="14">
    <source>
        <dbReference type="RuleBase" id="RU000461"/>
    </source>
</evidence>
<dbReference type="GO" id="GO:0004497">
    <property type="term" value="F:monooxygenase activity"/>
    <property type="evidence" value="ECO:0007669"/>
    <property type="project" value="UniProtKB-KW"/>
</dbReference>
<dbReference type="InterPro" id="IPR036396">
    <property type="entry name" value="Cyt_P450_sf"/>
</dbReference>
<keyword evidence="10 13" id="KW-0408">Iron</keyword>
<dbReference type="InterPro" id="IPR017972">
    <property type="entry name" value="Cyt_P450_CS"/>
</dbReference>
<dbReference type="GO" id="GO:0005506">
    <property type="term" value="F:iron ion binding"/>
    <property type="evidence" value="ECO:0007669"/>
    <property type="project" value="InterPro"/>
</dbReference>
<sequence>MLVTVALAVCAASLLTALLIWRWRHFNYFNEVGIPGPKPNLIWGNIREYHSAEIYKVIGKWLDKYGDVFGFFNGDVPFVVVRDVDFIEDVFVRNFQNFVDRGITMMTDQMHPIMGQSILHANGYKWKNIRTSISFSLTSKKLKLMMPQLQEDLNVFVQMMKQYADTGEEVQMLHKFEELAMDLTARGAFGINERFLGKPDHPFIITSKAVARNIMKGPFHFIAQCTTRFGALMKPLFWLSLIIGDYSFDPLNAQTLEVIKLRKNNPSLRRPDILQNLLDAEYVDENEDDRTNKDRGIIKTRALTNEEVLISASSLFIAGFETSATALSYLIYVLAKHQDVQEKVRKEVIDAVGTNGELDYETVMKKLKYTGQMVDETMRLYPPGLSFVTRQAKEEYVYNGMRFKPGTCFMVPQYYVQRDPRYWPDPLEFKPERFSPDNEATLNKTAYTAFGVGPRQCIGTRMALLEMRCVAAKLLQKYRLELGPSQKGTMELGQYAMVSTPANGPWILLHSLTKENLGS</sequence>
<keyword evidence="6 13" id="KW-0479">Metal-binding</keyword>
<evidence type="ECO:0000256" key="2">
    <source>
        <dbReference type="ARBA" id="ARBA00004174"/>
    </source>
</evidence>
<evidence type="ECO:0000256" key="8">
    <source>
        <dbReference type="ARBA" id="ARBA00022848"/>
    </source>
</evidence>
<organism evidence="15">
    <name type="scientific">Rhipicephalus appendiculatus</name>
    <name type="common">Brown ear tick</name>
    <dbReference type="NCBI Taxonomy" id="34631"/>
    <lineage>
        <taxon>Eukaryota</taxon>
        <taxon>Metazoa</taxon>
        <taxon>Ecdysozoa</taxon>
        <taxon>Arthropoda</taxon>
        <taxon>Chelicerata</taxon>
        <taxon>Arachnida</taxon>
        <taxon>Acari</taxon>
        <taxon>Parasitiformes</taxon>
        <taxon>Ixodida</taxon>
        <taxon>Ixodoidea</taxon>
        <taxon>Ixodidae</taxon>
        <taxon>Rhipicephalinae</taxon>
        <taxon>Rhipicephalus</taxon>
        <taxon>Rhipicephalus</taxon>
    </lineage>
</organism>
<keyword evidence="7" id="KW-0256">Endoplasmic reticulum</keyword>
<evidence type="ECO:0000313" key="15">
    <source>
        <dbReference type="EMBL" id="JAP79746.1"/>
    </source>
</evidence>
<keyword evidence="8" id="KW-0492">Microsome</keyword>
<dbReference type="PRINTS" id="PR00385">
    <property type="entry name" value="P450"/>
</dbReference>
<dbReference type="InterPro" id="IPR001128">
    <property type="entry name" value="Cyt_P450"/>
</dbReference>
<dbReference type="Gene3D" id="1.10.630.10">
    <property type="entry name" value="Cytochrome P450"/>
    <property type="match status" value="1"/>
</dbReference>
<evidence type="ECO:0000256" key="4">
    <source>
        <dbReference type="ARBA" id="ARBA00010617"/>
    </source>
</evidence>
<evidence type="ECO:0000256" key="10">
    <source>
        <dbReference type="ARBA" id="ARBA00023004"/>
    </source>
</evidence>